<evidence type="ECO:0000256" key="1">
    <source>
        <dbReference type="SAM" id="Coils"/>
    </source>
</evidence>
<dbReference type="AlphaFoldDB" id="A0A1M6L3Z5"/>
<name>A0A1M6L3Z5_9BACE</name>
<protein>
    <submittedName>
        <fullName evidence="4">Uncharacterized protein</fullName>
    </submittedName>
</protein>
<accession>A0A1M6L3Z5</accession>
<feature type="region of interest" description="Disordered" evidence="2">
    <location>
        <begin position="884"/>
        <end position="908"/>
    </location>
</feature>
<feature type="coiled-coil region" evidence="1">
    <location>
        <begin position="321"/>
        <end position="374"/>
    </location>
</feature>
<organism evidence="4 5">
    <name type="scientific">Bacteroides stercorirosoris</name>
    <dbReference type="NCBI Taxonomy" id="871324"/>
    <lineage>
        <taxon>Bacteria</taxon>
        <taxon>Pseudomonadati</taxon>
        <taxon>Bacteroidota</taxon>
        <taxon>Bacteroidia</taxon>
        <taxon>Bacteroidales</taxon>
        <taxon>Bacteroidaceae</taxon>
        <taxon>Bacteroides</taxon>
    </lineage>
</organism>
<evidence type="ECO:0000313" key="5">
    <source>
        <dbReference type="Proteomes" id="UP000184192"/>
    </source>
</evidence>
<dbReference type="Proteomes" id="UP000184192">
    <property type="component" value="Unassembled WGS sequence"/>
</dbReference>
<keyword evidence="5" id="KW-1185">Reference proteome</keyword>
<keyword evidence="3" id="KW-1133">Transmembrane helix</keyword>
<feature type="coiled-coil region" evidence="1">
    <location>
        <begin position="477"/>
        <end position="504"/>
    </location>
</feature>
<evidence type="ECO:0000313" key="4">
    <source>
        <dbReference type="EMBL" id="SHJ65916.1"/>
    </source>
</evidence>
<dbReference type="eggNOG" id="ENOG50334US">
    <property type="taxonomic scope" value="Bacteria"/>
</dbReference>
<evidence type="ECO:0000256" key="2">
    <source>
        <dbReference type="SAM" id="MobiDB-lite"/>
    </source>
</evidence>
<keyword evidence="1" id="KW-0175">Coiled coil</keyword>
<keyword evidence="3" id="KW-0472">Membrane</keyword>
<feature type="coiled-coil region" evidence="1">
    <location>
        <begin position="403"/>
        <end position="430"/>
    </location>
</feature>
<dbReference type="RefSeq" id="WP_025833826.1">
    <property type="nucleotide sequence ID" value="NZ_FQZN01000044.1"/>
</dbReference>
<gene>
    <name evidence="4" type="ORF">SAMN05444350_1447</name>
</gene>
<proteinExistence type="predicted"/>
<feature type="transmembrane region" description="Helical" evidence="3">
    <location>
        <begin position="297"/>
        <end position="317"/>
    </location>
</feature>
<dbReference type="EMBL" id="FQZN01000044">
    <property type="protein sequence ID" value="SHJ65916.1"/>
    <property type="molecule type" value="Genomic_DNA"/>
</dbReference>
<sequence length="1085" mass="119499">MATTGKKEYTLKINGIDQNIKDVTKLEEAVTSLDTALGKVNTTYVNFTRTTRERSKALTEEEKAEQKLINTIDKVVQARSDANKAQIEANIAAREAQREVTREIQIRQQAEGSIKQMGMQLTDLRNRYEGLSRAEREDLTVGGELLQQIQALDAEYKALRESTGNFRDSVGNYEKALSGLGKVSEGIDGVTKSSMGLAQGLLGANALMGMFGEQTEEDTKRAQQLQKIIALLSIAQQVNTNVLKEGIVQNKLAVVTDTIRTTQIKAKTAAEAASTKGTIAATVAQKIFNAVASANPYVLLALALVAVGAALFAFASNTDNAAEKQKKLNDLQSNYLDTLEDEANRTKNVSNERVAALERQLKILEAQGAKQEEIRKIEDQIAAERRINNARLRGFYAQEIHDLDENKSKVDELRETLRKLEKDKAEGKGKVKIEINGKTSKVKVDEAIDAIQGQIDNLGRTVQIATELTTENTDLQAEELIRKAKREKEDKDRAKTAAETAKKRADTELSIVRAAEDTRIKLIQNSNEQSRKVLTLTYDRQIEDLRKRLATEKDLTAKARTALNETITSLEKQKGLDLEKLEKEQANRALALQQELEDSRIALIVGNYDRQTAEVNLQYDRQIEAYKKRLNEDKTLTEEQQKQITELILNAQKARGTTLARLTSEQLNQQADQQLTAVEGALKKVENKIGEVVVRNKTGLELIDVKATRKNLADTNAALDEYIKGLEKYLTEYQAASDATLATLQEGTAEYEAELQKRASVEEDIAERIKNAQKDQADNTKKSAGVQMEALRDLFEKIAEYADAAVMALSSVFDTWNMGLQVQLDDLNEQLDVINERYEEAQKQREEAVNNVENIEAQLQAATGGTAEALKSQLQDAMHAREEAAREEQRLAKEKEKREAEIAKKEKQMRRNDLTANIAQAIANTAAGVAKALSLIFPLNLVVAGIVGAMGAVQVGIMTKQLTKLAKGGEIKGPSHANGGVPILVNGEYTHEAQGGEFMVNDKSYGANKALVNFINDTPRAITAADLVGVLPGNTTPVIVSDVTQSSEDRIIEAIDGIDMNPTVAVTDILDASDEVVTVRDLAGF</sequence>
<evidence type="ECO:0000256" key="3">
    <source>
        <dbReference type="SAM" id="Phobius"/>
    </source>
</evidence>
<dbReference type="GeneID" id="92714529"/>
<reference evidence="5" key="1">
    <citation type="submission" date="2016-11" db="EMBL/GenBank/DDBJ databases">
        <authorList>
            <person name="Varghese N."/>
            <person name="Submissions S."/>
        </authorList>
    </citation>
    <scope>NUCLEOTIDE SEQUENCE [LARGE SCALE GENOMIC DNA]</scope>
    <source>
        <strain evidence="5">DSM 26884</strain>
    </source>
</reference>
<feature type="transmembrane region" description="Helical" evidence="3">
    <location>
        <begin position="939"/>
        <end position="957"/>
    </location>
</feature>
<keyword evidence="3" id="KW-0812">Transmembrane</keyword>